<name>A0A3B0SLD2_9ZZZZ</name>
<gene>
    <name evidence="1" type="ORF">MNBD_ALPHA07-1180</name>
</gene>
<accession>A0A3B0SLD2</accession>
<sequence length="173" mass="19007">MFKSFFGGALNLIVLLAMMPGMALAQGKDIWAYQSPGDAYYFEGFESAAILQSNNTVAVLAFPKGGTTMNAHVGFFADGFIASIKSSLIDADGTIRSVVVDGGNLKRGELNENGFVSYHYILSKNDVPLFQHASIWRIETPRQTINYSLKGSRLALDRVLAEQKLYDTEKLLE</sequence>
<dbReference type="AlphaFoldDB" id="A0A3B0SLD2"/>
<proteinExistence type="predicted"/>
<protein>
    <submittedName>
        <fullName evidence="1">Uncharacterized protein</fullName>
    </submittedName>
</protein>
<dbReference type="EMBL" id="UOEG01000287">
    <property type="protein sequence ID" value="VAW05033.1"/>
    <property type="molecule type" value="Genomic_DNA"/>
</dbReference>
<organism evidence="1">
    <name type="scientific">hydrothermal vent metagenome</name>
    <dbReference type="NCBI Taxonomy" id="652676"/>
    <lineage>
        <taxon>unclassified sequences</taxon>
        <taxon>metagenomes</taxon>
        <taxon>ecological metagenomes</taxon>
    </lineage>
</organism>
<evidence type="ECO:0000313" key="1">
    <source>
        <dbReference type="EMBL" id="VAW05033.1"/>
    </source>
</evidence>
<reference evidence="1" key="1">
    <citation type="submission" date="2018-06" db="EMBL/GenBank/DDBJ databases">
        <authorList>
            <person name="Zhirakovskaya E."/>
        </authorList>
    </citation>
    <scope>NUCLEOTIDE SEQUENCE</scope>
</reference>